<dbReference type="Pfam" id="PF00089">
    <property type="entry name" value="Trypsin"/>
    <property type="match status" value="1"/>
</dbReference>
<dbReference type="SMART" id="SM00020">
    <property type="entry name" value="Tryp_SPc"/>
    <property type="match status" value="1"/>
</dbReference>
<feature type="domain" description="SRCR" evidence="14">
    <location>
        <begin position="716"/>
        <end position="828"/>
    </location>
</feature>
<gene>
    <name evidence="16" type="primary">LOC106462125</name>
</gene>
<dbReference type="SUPFAM" id="SSF56487">
    <property type="entry name" value="SRCR-like"/>
    <property type="match status" value="1"/>
</dbReference>
<keyword evidence="8 10" id="KW-1015">Disulfide bond</keyword>
<dbReference type="Pfam" id="PF00057">
    <property type="entry name" value="Ldl_recept_a"/>
    <property type="match status" value="2"/>
</dbReference>
<evidence type="ECO:0000256" key="4">
    <source>
        <dbReference type="ARBA" id="ARBA00022670"/>
    </source>
</evidence>
<evidence type="ECO:0000256" key="7">
    <source>
        <dbReference type="ARBA" id="ARBA00022825"/>
    </source>
</evidence>
<dbReference type="GeneID" id="106462125"/>
<evidence type="ECO:0000259" key="14">
    <source>
        <dbReference type="PROSITE" id="PS50287"/>
    </source>
</evidence>
<dbReference type="PRINTS" id="PR00722">
    <property type="entry name" value="CHYMOTRYPSIN"/>
</dbReference>
<evidence type="ECO:0000256" key="11">
    <source>
        <dbReference type="PROSITE-ProRule" id="PRU00196"/>
    </source>
</evidence>
<dbReference type="EC" id="3.4.21.10" evidence="2"/>
<evidence type="ECO:0000256" key="12">
    <source>
        <dbReference type="RuleBase" id="RU363034"/>
    </source>
</evidence>
<keyword evidence="15" id="KW-1185">Reference proteome</keyword>
<evidence type="ECO:0000313" key="16">
    <source>
        <dbReference type="RefSeq" id="XP_022244988.1"/>
    </source>
</evidence>
<proteinExistence type="predicted"/>
<dbReference type="CDD" id="cd00112">
    <property type="entry name" value="LDLa"/>
    <property type="match status" value="2"/>
</dbReference>
<dbReference type="InterPro" id="IPR001190">
    <property type="entry name" value="SRCR"/>
</dbReference>
<dbReference type="Gene3D" id="4.10.400.10">
    <property type="entry name" value="Low-density Lipoprotein Receptor"/>
    <property type="match status" value="1"/>
</dbReference>
<dbReference type="InterPro" id="IPR023415">
    <property type="entry name" value="LDLR_class-A_CS"/>
</dbReference>
<dbReference type="Gene3D" id="2.40.128.620">
    <property type="match status" value="1"/>
</dbReference>
<name>A0ABM1SMY2_LIMPO</name>
<dbReference type="CDD" id="cd00190">
    <property type="entry name" value="Tryp_SPc"/>
    <property type="match status" value="1"/>
</dbReference>
<comment type="caution">
    <text evidence="11">Lacks conserved residue(s) required for the propagation of feature annotation.</text>
</comment>
<feature type="disulfide bond" evidence="10">
    <location>
        <begin position="1101"/>
        <end position="1119"/>
    </location>
</feature>
<feature type="disulfide bond" evidence="10">
    <location>
        <begin position="1113"/>
        <end position="1128"/>
    </location>
</feature>
<comment type="catalytic activity">
    <reaction evidence="1">
        <text>Preferential cleavage: Arg-|-Xaa, Lys-|-Xaa.</text>
        <dbReference type="EC" id="3.4.21.10"/>
    </reaction>
</comment>
<keyword evidence="6" id="KW-0353">Hemolymph clotting</keyword>
<dbReference type="InterPro" id="IPR043504">
    <property type="entry name" value="Peptidase_S1_PA_chymotrypsin"/>
</dbReference>
<dbReference type="SUPFAM" id="SSF57424">
    <property type="entry name" value="LDL receptor-like module"/>
    <property type="match status" value="2"/>
</dbReference>
<dbReference type="SMART" id="SM00192">
    <property type="entry name" value="LDLa"/>
    <property type="match status" value="2"/>
</dbReference>
<dbReference type="PROSITE" id="PS00135">
    <property type="entry name" value="TRYPSIN_SER"/>
    <property type="match status" value="1"/>
</dbReference>
<dbReference type="InterPro" id="IPR002172">
    <property type="entry name" value="LDrepeatLR_classA_rpt"/>
</dbReference>
<reference evidence="16" key="1">
    <citation type="submission" date="2025-08" db="UniProtKB">
        <authorList>
            <consortium name="RefSeq"/>
        </authorList>
    </citation>
    <scope>IDENTIFICATION</scope>
    <source>
        <tissue evidence="16">Muscle</tissue>
    </source>
</reference>
<dbReference type="InterPro" id="IPR036772">
    <property type="entry name" value="SRCR-like_dom_sf"/>
</dbReference>
<evidence type="ECO:0000259" key="13">
    <source>
        <dbReference type="PROSITE" id="PS50240"/>
    </source>
</evidence>
<dbReference type="InterPro" id="IPR018114">
    <property type="entry name" value="TRYPSIN_HIS"/>
</dbReference>
<accession>A0ABM1SMY2</accession>
<evidence type="ECO:0000256" key="1">
    <source>
        <dbReference type="ARBA" id="ARBA00001656"/>
    </source>
</evidence>
<dbReference type="InterPro" id="IPR036055">
    <property type="entry name" value="LDL_receptor-like_sf"/>
</dbReference>
<evidence type="ECO:0000256" key="9">
    <source>
        <dbReference type="ARBA" id="ARBA00023180"/>
    </source>
</evidence>
<dbReference type="PANTHER" id="PTHR24252">
    <property type="entry name" value="ACROSIN-RELATED"/>
    <property type="match status" value="1"/>
</dbReference>
<dbReference type="RefSeq" id="XP_022244988.1">
    <property type="nucleotide sequence ID" value="XM_022389280.1"/>
</dbReference>
<dbReference type="InterPro" id="IPR009003">
    <property type="entry name" value="Peptidase_S1_PA"/>
</dbReference>
<dbReference type="PROSITE" id="PS50287">
    <property type="entry name" value="SRCR_2"/>
    <property type="match status" value="1"/>
</dbReference>
<dbReference type="PROSITE" id="PS01209">
    <property type="entry name" value="LDLRA_1"/>
    <property type="match status" value="2"/>
</dbReference>
<keyword evidence="9" id="KW-0325">Glycoprotein</keyword>
<evidence type="ECO:0000256" key="8">
    <source>
        <dbReference type="ARBA" id="ARBA00023157"/>
    </source>
</evidence>
<dbReference type="PROSITE" id="PS50240">
    <property type="entry name" value="TRYPSIN_DOM"/>
    <property type="match status" value="1"/>
</dbReference>
<evidence type="ECO:0000313" key="15">
    <source>
        <dbReference type="Proteomes" id="UP000694941"/>
    </source>
</evidence>
<protein>
    <recommendedName>
        <fullName evidence="3">Acrosin</fullName>
        <ecNumber evidence="2">3.4.21.10</ecNumber>
    </recommendedName>
</protein>
<keyword evidence="7 12" id="KW-0720">Serine protease</keyword>
<evidence type="ECO:0000256" key="3">
    <source>
        <dbReference type="ARBA" id="ARBA00017161"/>
    </source>
</evidence>
<dbReference type="InterPro" id="IPR001254">
    <property type="entry name" value="Trypsin_dom"/>
</dbReference>
<organism evidence="15 16">
    <name type="scientific">Limulus polyphemus</name>
    <name type="common">Atlantic horseshoe crab</name>
    <dbReference type="NCBI Taxonomy" id="6850"/>
    <lineage>
        <taxon>Eukaryota</taxon>
        <taxon>Metazoa</taxon>
        <taxon>Ecdysozoa</taxon>
        <taxon>Arthropoda</taxon>
        <taxon>Chelicerata</taxon>
        <taxon>Merostomata</taxon>
        <taxon>Xiphosura</taxon>
        <taxon>Limulidae</taxon>
        <taxon>Limulus</taxon>
    </lineage>
</organism>
<evidence type="ECO:0000256" key="6">
    <source>
        <dbReference type="ARBA" id="ARBA00022820"/>
    </source>
</evidence>
<sequence>MIQPFFVVNKPCKLRANFKGVTKQRLSYATESAPKIGRFILNLPQNKTITKISTTNSTLHTSILISNSPSSFASLVKKNESEIIHNGHSSVFSNFYNILPLWPTSTFETKDELRQHHHLLSTFSQVDIYSSIFLAEENSSPFVDQLVDPLFNTETVIYKSLIPKGQETSAEFKQILKSEQWSYPSNNKLQPLPTYKFEQYANESTDNLVNKTNLFKGEFPVIFDNISPVISRFYIQTTHDSSNEDIQAPKHLNLMSYSTFYFNKTSSQRDDWLNSTTYFYSNQINISSQVDITNNSTLFHSDNLDSQFVHIYGDQITNTPLVKITTSTDSFPSDLQSEPVNIYSNHNIYSPHLNDLKNKSVPLNSDPINHSPVSKISANTDLFPPDIQSELVNHFSNQNTDSPVNKIITGSALFLSDLQKETINAYSNQNTYSPLIKIVKNSAFFPSNLQSEPVNVYSDKTQDLSLIKVIKSTALFPSTLQSELFNDYSNQNTNLPVIKITSNSGLFPSDLHGKPLYVYPFPKIIPSNYSTLVSLANIKQFQNTREKGWKESTHIENKHKLNENPKFAQKHNVESTSENPKTKNVISIVRIVSSVHVSFGIPPVQNTITSVNKEIKPALHKVTAAIKESSHDISQVVGTEHSKSNTTCVDYLEAEGQHKKCCDGIVDCWDYSDEVLCNWCSAGQFVCQGAKMCISNTSVCDGFQDCPFGTDEKNCLKLAAEKSTVFTNFYQKEGYVLVQKQGTWGKLCVENMLNISWEINELGQALCQALSYRFVTSIIKTKDIHPWGLSYFEVDLSVSEAEILMSSSGHTYRSTLCKTRDVIYLSCSNLECGVRPLSQGIQGRVIGGQSSMVGAWPWQVALYREGEFQCGAVLINNQWLVSAGHCFYRSPSAYWAARLGLLRRGTRVHSPFEQVRRISHVIIHPDYVDKGFINDISLLRLEKPVLFSDYVRPVCLPSPEDAKSQQQGQMCTVTGWGKLFEIGQIFPDTLQEVQLPMISTEECRKKTFFLPLYQITDNVFCAGYDRGGQDACLGDSGGPLMCPNSNRHWTLTGVTSNGDGCGRPGRPGVYTKVVNYLQWINSLLAQPFSLDKEDQCIGKRCPLGLCLTKDKICDGTKDCRDGSDELHCVMSV</sequence>
<feature type="domain" description="Peptidase S1" evidence="13">
    <location>
        <begin position="845"/>
        <end position="1085"/>
    </location>
</feature>
<dbReference type="SUPFAM" id="SSF50494">
    <property type="entry name" value="Trypsin-like serine proteases"/>
    <property type="match status" value="1"/>
</dbReference>
<dbReference type="InterPro" id="IPR033116">
    <property type="entry name" value="TRYPSIN_SER"/>
</dbReference>
<dbReference type="PANTHER" id="PTHR24252:SF8">
    <property type="entry name" value="ACROSIN"/>
    <property type="match status" value="1"/>
</dbReference>
<evidence type="ECO:0000256" key="10">
    <source>
        <dbReference type="PROSITE-ProRule" id="PRU00124"/>
    </source>
</evidence>
<dbReference type="Proteomes" id="UP000694941">
    <property type="component" value="Unplaced"/>
</dbReference>
<dbReference type="PROSITE" id="PS50068">
    <property type="entry name" value="LDLRA_2"/>
    <property type="match status" value="2"/>
</dbReference>
<keyword evidence="5 12" id="KW-0378">Hydrolase</keyword>
<evidence type="ECO:0000256" key="5">
    <source>
        <dbReference type="ARBA" id="ARBA00022801"/>
    </source>
</evidence>
<feature type="disulfide bond" evidence="10">
    <location>
        <begin position="700"/>
        <end position="715"/>
    </location>
</feature>
<dbReference type="PROSITE" id="PS00134">
    <property type="entry name" value="TRYPSIN_HIS"/>
    <property type="match status" value="1"/>
</dbReference>
<evidence type="ECO:0000256" key="2">
    <source>
        <dbReference type="ARBA" id="ARBA00012050"/>
    </source>
</evidence>
<dbReference type="Gene3D" id="2.40.10.10">
    <property type="entry name" value="Trypsin-like serine proteases"/>
    <property type="match status" value="2"/>
</dbReference>
<keyword evidence="4 12" id="KW-0645">Protease</keyword>
<dbReference type="InterPro" id="IPR001314">
    <property type="entry name" value="Peptidase_S1A"/>
</dbReference>